<gene>
    <name evidence="2" type="ORF">LSH36_26g07090</name>
</gene>
<dbReference type="EMBL" id="JAODUP010000026">
    <property type="protein sequence ID" value="KAK2167569.1"/>
    <property type="molecule type" value="Genomic_DNA"/>
</dbReference>
<comment type="caution">
    <text evidence="2">The sequence shown here is derived from an EMBL/GenBank/DDBJ whole genome shotgun (WGS) entry which is preliminary data.</text>
</comment>
<accession>A0AAD9K9K5</accession>
<evidence type="ECO:0000256" key="1">
    <source>
        <dbReference type="SAM" id="MobiDB-lite"/>
    </source>
</evidence>
<evidence type="ECO:0000313" key="3">
    <source>
        <dbReference type="Proteomes" id="UP001208570"/>
    </source>
</evidence>
<feature type="compositionally biased region" description="Basic and acidic residues" evidence="1">
    <location>
        <begin position="29"/>
        <end position="39"/>
    </location>
</feature>
<sequence>MSKIGDCRGVIGNPERRRAERRRARRRAKLDCRDSEKRCSNRRQTSRG</sequence>
<feature type="region of interest" description="Disordered" evidence="1">
    <location>
        <begin position="1"/>
        <end position="48"/>
    </location>
</feature>
<dbReference type="AlphaFoldDB" id="A0AAD9K9K5"/>
<keyword evidence="3" id="KW-1185">Reference proteome</keyword>
<reference evidence="2" key="1">
    <citation type="journal article" date="2023" name="Mol. Biol. Evol.">
        <title>Third-Generation Sequencing Reveals the Adaptive Role of the Epigenome in Three Deep-Sea Polychaetes.</title>
        <authorList>
            <person name="Perez M."/>
            <person name="Aroh O."/>
            <person name="Sun Y."/>
            <person name="Lan Y."/>
            <person name="Juniper S.K."/>
            <person name="Young C.R."/>
            <person name="Angers B."/>
            <person name="Qian P.Y."/>
        </authorList>
    </citation>
    <scope>NUCLEOTIDE SEQUENCE</scope>
    <source>
        <strain evidence="2">P08H-3</strain>
    </source>
</reference>
<protein>
    <submittedName>
        <fullName evidence="2">Uncharacterized protein</fullName>
    </submittedName>
</protein>
<proteinExistence type="predicted"/>
<evidence type="ECO:0000313" key="2">
    <source>
        <dbReference type="EMBL" id="KAK2167569.1"/>
    </source>
</evidence>
<feature type="compositionally biased region" description="Basic residues" evidence="1">
    <location>
        <begin position="19"/>
        <end position="28"/>
    </location>
</feature>
<name>A0AAD9K9K5_9ANNE</name>
<organism evidence="2 3">
    <name type="scientific">Paralvinella palmiformis</name>
    <dbReference type="NCBI Taxonomy" id="53620"/>
    <lineage>
        <taxon>Eukaryota</taxon>
        <taxon>Metazoa</taxon>
        <taxon>Spiralia</taxon>
        <taxon>Lophotrochozoa</taxon>
        <taxon>Annelida</taxon>
        <taxon>Polychaeta</taxon>
        <taxon>Sedentaria</taxon>
        <taxon>Canalipalpata</taxon>
        <taxon>Terebellida</taxon>
        <taxon>Terebelliformia</taxon>
        <taxon>Alvinellidae</taxon>
        <taxon>Paralvinella</taxon>
    </lineage>
</organism>
<dbReference type="Proteomes" id="UP001208570">
    <property type="component" value="Unassembled WGS sequence"/>
</dbReference>